<feature type="binding site" evidence="8">
    <location>
        <position position="194"/>
    </location>
    <ligand>
        <name>Zn(2+)</name>
        <dbReference type="ChEBI" id="CHEBI:29105"/>
    </ligand>
</feature>
<evidence type="ECO:0000256" key="3">
    <source>
        <dbReference type="ARBA" id="ARBA00022801"/>
    </source>
</evidence>
<sequence>MRPYALVNGLVFDEKAFHTDLAVVVRGQHIERVDKRQKIDPGMERIDVQRKYIVPGFIDLQLNGCGGVMLNGDFSHQTLDHMHATNLKSGTTSFLPTLITTSDQEMEQAVAVIKDYQSSDHTRTLGLHLEGPYLSLEKKGIHSDKYIRELKQQRLEFLLENHTHICKVTLAPENVNPTMIKQLSEAGILVSLGHTNAGFDVASTAIKAGAGFATHLFNAMSMMSGREPGVLGAIFDSETIHAGIIADGHHVNAANMRISKKMLGERLCLVTDATAAAGSDISSFDFVGKTIQVKDGICFGADGTLGGSAITMMGSIKHCVQKVGFTLEESLRMASLYPARAIKQKQLGEVKAGYRANLNIIDAQHRVLQSISDGKLVDHDVS</sequence>
<evidence type="ECO:0000256" key="8">
    <source>
        <dbReference type="PIRSR" id="PIRSR038994-3"/>
    </source>
</evidence>
<feature type="binding site" evidence="7">
    <location>
        <position position="226"/>
    </location>
    <ligand>
        <name>substrate</name>
    </ligand>
</feature>
<dbReference type="EC" id="3.5.1.25" evidence="5"/>
<dbReference type="EMBL" id="RAQO01000004">
    <property type="protein sequence ID" value="RKF20298.1"/>
    <property type="molecule type" value="Genomic_DNA"/>
</dbReference>
<feature type="binding site" evidence="7">
    <location>
        <position position="141"/>
    </location>
    <ligand>
        <name>substrate</name>
    </ligand>
</feature>
<keyword evidence="3 5" id="KW-0378">Hydrolase</keyword>
<proteinExistence type="inferred from homology"/>
<dbReference type="Pfam" id="PF01979">
    <property type="entry name" value="Amidohydro_1"/>
    <property type="match status" value="1"/>
</dbReference>
<gene>
    <name evidence="10" type="ORF">DBZ36_07605</name>
</gene>
<evidence type="ECO:0000313" key="10">
    <source>
        <dbReference type="EMBL" id="RKF20298.1"/>
    </source>
</evidence>
<comment type="similarity">
    <text evidence="1 5">Belongs to the metallo-dependent hydrolases superfamily. NagA family.</text>
</comment>
<name>A0A420EI00_9ALTE</name>
<evidence type="ECO:0000256" key="7">
    <source>
        <dbReference type="PIRSR" id="PIRSR038994-2"/>
    </source>
</evidence>
<keyword evidence="4 5" id="KW-0119">Carbohydrate metabolism</keyword>
<evidence type="ECO:0000256" key="2">
    <source>
        <dbReference type="ARBA" id="ARBA00022723"/>
    </source>
</evidence>
<comment type="cofactor">
    <cofactor evidence="8">
        <name>a divalent metal cation</name>
        <dbReference type="ChEBI" id="CHEBI:60240"/>
    </cofactor>
    <text evidence="8">Binds 1 divalent metal cation per subunit.</text>
</comment>
<dbReference type="OrthoDB" id="9776488at2"/>
<feature type="binding site" evidence="8">
    <location>
        <position position="130"/>
    </location>
    <ligand>
        <name>Zn(2+)</name>
        <dbReference type="ChEBI" id="CHEBI:29105"/>
    </ligand>
</feature>
<dbReference type="NCBIfam" id="TIGR00221">
    <property type="entry name" value="nagA"/>
    <property type="match status" value="1"/>
</dbReference>
<dbReference type="Proteomes" id="UP000286482">
    <property type="component" value="Unassembled WGS sequence"/>
</dbReference>
<dbReference type="AlphaFoldDB" id="A0A420EI00"/>
<dbReference type="PANTHER" id="PTHR11113:SF14">
    <property type="entry name" value="N-ACETYLGLUCOSAMINE-6-PHOSPHATE DEACETYLASE"/>
    <property type="match status" value="1"/>
</dbReference>
<dbReference type="NCBIfam" id="NF008371">
    <property type="entry name" value="PRK11170.1"/>
    <property type="match status" value="1"/>
</dbReference>
<evidence type="ECO:0000256" key="6">
    <source>
        <dbReference type="PIRSR" id="PIRSR038994-1"/>
    </source>
</evidence>
<feature type="domain" description="Amidohydrolase-related" evidence="9">
    <location>
        <begin position="52"/>
        <end position="363"/>
    </location>
</feature>
<reference evidence="10 11" key="1">
    <citation type="submission" date="2018-09" db="EMBL/GenBank/DDBJ databases">
        <authorList>
            <person name="Wang Z."/>
        </authorList>
    </citation>
    <scope>NUCLEOTIDE SEQUENCE [LARGE SCALE GENOMIC DNA]</scope>
    <source>
        <strain evidence="10 11">ALS 81</strain>
    </source>
</reference>
<evidence type="ECO:0000313" key="11">
    <source>
        <dbReference type="Proteomes" id="UP000286482"/>
    </source>
</evidence>
<keyword evidence="11" id="KW-1185">Reference proteome</keyword>
<dbReference type="InterPro" id="IPR011059">
    <property type="entry name" value="Metal-dep_hydrolase_composite"/>
</dbReference>
<evidence type="ECO:0000256" key="1">
    <source>
        <dbReference type="ARBA" id="ARBA00010716"/>
    </source>
</evidence>
<comment type="catalytic activity">
    <reaction evidence="5">
        <text>N-acetyl-D-glucosamine 6-phosphate + H2O = D-glucosamine 6-phosphate + acetate</text>
        <dbReference type="Rhea" id="RHEA:22936"/>
        <dbReference type="ChEBI" id="CHEBI:15377"/>
        <dbReference type="ChEBI" id="CHEBI:30089"/>
        <dbReference type="ChEBI" id="CHEBI:57513"/>
        <dbReference type="ChEBI" id="CHEBI:58725"/>
        <dbReference type="EC" id="3.5.1.25"/>
    </reaction>
</comment>
<dbReference type="FunFam" id="3.20.20.140:FF:000004">
    <property type="entry name" value="N-acetylglucosamine-6-phosphate deacetylase"/>
    <property type="match status" value="1"/>
</dbReference>
<dbReference type="SUPFAM" id="SSF51338">
    <property type="entry name" value="Composite domain of metallo-dependent hydrolases"/>
    <property type="match status" value="1"/>
</dbReference>
<feature type="active site" description="Proton donor/acceptor" evidence="6">
    <location>
        <position position="272"/>
    </location>
</feature>
<dbReference type="GO" id="GO:0006046">
    <property type="term" value="P:N-acetylglucosamine catabolic process"/>
    <property type="evidence" value="ECO:0007669"/>
    <property type="project" value="TreeGrafter"/>
</dbReference>
<keyword evidence="2 8" id="KW-0479">Metal-binding</keyword>
<dbReference type="CDD" id="cd00854">
    <property type="entry name" value="NagA"/>
    <property type="match status" value="1"/>
</dbReference>
<organism evidence="10 11">
    <name type="scientific">Alginatibacterium sediminis</name>
    <dbReference type="NCBI Taxonomy" id="2164068"/>
    <lineage>
        <taxon>Bacteria</taxon>
        <taxon>Pseudomonadati</taxon>
        <taxon>Pseudomonadota</taxon>
        <taxon>Gammaproteobacteria</taxon>
        <taxon>Alteromonadales</taxon>
        <taxon>Alteromonadaceae</taxon>
        <taxon>Alginatibacterium</taxon>
    </lineage>
</organism>
<dbReference type="Gene3D" id="3.20.20.140">
    <property type="entry name" value="Metal-dependent hydrolases"/>
    <property type="match status" value="1"/>
</dbReference>
<dbReference type="InterPro" id="IPR032466">
    <property type="entry name" value="Metal_Hydrolase"/>
</dbReference>
<feature type="binding site" evidence="8">
    <location>
        <position position="215"/>
    </location>
    <ligand>
        <name>Zn(2+)</name>
        <dbReference type="ChEBI" id="CHEBI:29105"/>
    </ligand>
</feature>
<dbReference type="RefSeq" id="WP_120354302.1">
    <property type="nucleotide sequence ID" value="NZ_RAQO01000004.1"/>
</dbReference>
<dbReference type="InterPro" id="IPR006680">
    <property type="entry name" value="Amidohydro-rel"/>
</dbReference>
<dbReference type="GO" id="GO:0046872">
    <property type="term" value="F:metal ion binding"/>
    <property type="evidence" value="ECO:0007669"/>
    <property type="project" value="UniProtKB-KW"/>
</dbReference>
<dbReference type="PANTHER" id="PTHR11113">
    <property type="entry name" value="N-ACETYLGLUCOSAMINE-6-PHOSPHATE DEACETYLASE"/>
    <property type="match status" value="1"/>
</dbReference>
<feature type="binding site" evidence="7">
    <location>
        <position position="250"/>
    </location>
    <ligand>
        <name>substrate</name>
    </ligand>
</feature>
<feature type="binding site" evidence="7">
    <location>
        <begin position="305"/>
        <end position="307"/>
    </location>
    <ligand>
        <name>substrate</name>
    </ligand>
</feature>
<evidence type="ECO:0000259" key="9">
    <source>
        <dbReference type="Pfam" id="PF01979"/>
    </source>
</evidence>
<dbReference type="PIRSF" id="PIRSF038994">
    <property type="entry name" value="NagA"/>
    <property type="match status" value="1"/>
</dbReference>
<evidence type="ECO:0000256" key="4">
    <source>
        <dbReference type="ARBA" id="ARBA00023277"/>
    </source>
</evidence>
<dbReference type="GO" id="GO:0008448">
    <property type="term" value="F:N-acetylglucosamine-6-phosphate deacetylase activity"/>
    <property type="evidence" value="ECO:0007669"/>
    <property type="project" value="UniProtKB-UniRule"/>
</dbReference>
<dbReference type="SUPFAM" id="SSF51556">
    <property type="entry name" value="Metallo-dependent hydrolases"/>
    <property type="match status" value="1"/>
</dbReference>
<dbReference type="Gene3D" id="2.30.40.10">
    <property type="entry name" value="Urease, subunit C, domain 1"/>
    <property type="match status" value="1"/>
</dbReference>
<protein>
    <recommendedName>
        <fullName evidence="5">N-acetylgalactosamine-6-phosphate deacetylase</fullName>
        <ecNumber evidence="5">3.5.1.25</ecNumber>
    </recommendedName>
    <alternativeName>
        <fullName evidence="5">N-acetylglucosamine-6-phosphate deacetylase</fullName>
    </alternativeName>
</protein>
<accession>A0A420EI00</accession>
<comment type="caution">
    <text evidence="10">The sequence shown here is derived from an EMBL/GenBank/DDBJ whole genome shotgun (WGS) entry which is preliminary data.</text>
</comment>
<feature type="binding site" evidence="7">
    <location>
        <begin position="218"/>
        <end position="219"/>
    </location>
    <ligand>
        <name>substrate</name>
    </ligand>
</feature>
<dbReference type="InterPro" id="IPR003764">
    <property type="entry name" value="GlcNAc_6-P_deAcase"/>
</dbReference>
<evidence type="ECO:0000256" key="5">
    <source>
        <dbReference type="PIRNR" id="PIRNR038994"/>
    </source>
</evidence>